<evidence type="ECO:0000256" key="6">
    <source>
        <dbReference type="ARBA" id="ARBA00022525"/>
    </source>
</evidence>
<sequence length="328" mass="36410">RYLGGVYGVKMPVPMMNILNGGKHASNTVDFQEFMIMPAGAVDEKGTFVFREGLRWCAEVYQTLKKILESEGLATAVGDEGGFAPDLKDADEVFSYLTRAVKEAGYEPGKDIVFAMDAAASELYNPDSGMYFFPGESRCRMEELPREKERVPDTMRTQVLRSTEEMIDLYEQLTKKYPLVSIEDGLDENDWEGWQKLTGRLGDRIQLVGDDLFVTDALRLCRGIQEKAANAVLIKVNQIGTLSEAMETIVTAKQAGYRAVVSHRSGETEDSFIADLSVALNCGQIKTGAPCRSERTAKYNQLLRIEEEVGSVMKDGPLDDRTAKGRTV</sequence>
<name>A0A9D2IFS8_9FIRM</name>
<dbReference type="EMBL" id="DXCH01000091">
    <property type="protein sequence ID" value="HIZ06956.1"/>
    <property type="molecule type" value="Genomic_DNA"/>
</dbReference>
<comment type="caution">
    <text evidence="12">The sequence shown here is derived from an EMBL/GenBank/DDBJ whole genome shotgun (WGS) entry which is preliminary data.</text>
</comment>
<keyword evidence="8" id="KW-0460">Magnesium</keyword>
<evidence type="ECO:0000313" key="13">
    <source>
        <dbReference type="Proteomes" id="UP000824024"/>
    </source>
</evidence>
<dbReference type="PROSITE" id="PS00164">
    <property type="entry name" value="ENOLASE"/>
    <property type="match status" value="1"/>
</dbReference>
<dbReference type="SUPFAM" id="SSF51604">
    <property type="entry name" value="Enolase C-terminal domain-like"/>
    <property type="match status" value="1"/>
</dbReference>
<organism evidence="12 13">
    <name type="scientific">Candidatus Eubacterium avistercoris</name>
    <dbReference type="NCBI Taxonomy" id="2838567"/>
    <lineage>
        <taxon>Bacteria</taxon>
        <taxon>Bacillati</taxon>
        <taxon>Bacillota</taxon>
        <taxon>Clostridia</taxon>
        <taxon>Eubacteriales</taxon>
        <taxon>Eubacteriaceae</taxon>
        <taxon>Eubacterium</taxon>
    </lineage>
</organism>
<dbReference type="SMART" id="SM01192">
    <property type="entry name" value="Enolase_C"/>
    <property type="match status" value="1"/>
</dbReference>
<evidence type="ECO:0000256" key="3">
    <source>
        <dbReference type="ARBA" id="ARBA00009604"/>
    </source>
</evidence>
<dbReference type="Proteomes" id="UP000824024">
    <property type="component" value="Unassembled WGS sequence"/>
</dbReference>
<dbReference type="GO" id="GO:0006096">
    <property type="term" value="P:glycolytic process"/>
    <property type="evidence" value="ECO:0007669"/>
    <property type="project" value="UniProtKB-KW"/>
</dbReference>
<proteinExistence type="inferred from homology"/>
<evidence type="ECO:0000256" key="7">
    <source>
        <dbReference type="ARBA" id="ARBA00022723"/>
    </source>
</evidence>
<feature type="domain" description="Enolase C-terminal TIM barrel" evidence="11">
    <location>
        <begin position="8"/>
        <end position="326"/>
    </location>
</feature>
<comment type="cofactor">
    <cofactor evidence="1">
        <name>Mg(2+)</name>
        <dbReference type="ChEBI" id="CHEBI:18420"/>
    </cofactor>
</comment>
<evidence type="ECO:0000256" key="5">
    <source>
        <dbReference type="ARBA" id="ARBA00017068"/>
    </source>
</evidence>
<dbReference type="InterPro" id="IPR020809">
    <property type="entry name" value="Enolase_CS"/>
</dbReference>
<evidence type="ECO:0000259" key="11">
    <source>
        <dbReference type="SMART" id="SM01192"/>
    </source>
</evidence>
<dbReference type="GO" id="GO:0004634">
    <property type="term" value="F:phosphopyruvate hydratase activity"/>
    <property type="evidence" value="ECO:0007669"/>
    <property type="project" value="UniProtKB-EC"/>
</dbReference>
<reference evidence="12" key="2">
    <citation type="submission" date="2021-04" db="EMBL/GenBank/DDBJ databases">
        <authorList>
            <person name="Gilroy R."/>
        </authorList>
    </citation>
    <scope>NUCLEOTIDE SEQUENCE</scope>
    <source>
        <strain evidence="12">CHK192-9172</strain>
    </source>
</reference>
<dbReference type="Gene3D" id="3.20.20.120">
    <property type="entry name" value="Enolase-like C-terminal domain"/>
    <property type="match status" value="1"/>
</dbReference>
<protein>
    <recommendedName>
        <fullName evidence="5">Enolase</fullName>
        <ecNumber evidence="4">4.2.1.11</ecNumber>
    </recommendedName>
</protein>
<dbReference type="CDD" id="cd03313">
    <property type="entry name" value="enolase"/>
    <property type="match status" value="1"/>
</dbReference>
<dbReference type="Pfam" id="PF00113">
    <property type="entry name" value="Enolase_C"/>
    <property type="match status" value="1"/>
</dbReference>
<feature type="non-terminal residue" evidence="12">
    <location>
        <position position="1"/>
    </location>
</feature>
<evidence type="ECO:0000256" key="1">
    <source>
        <dbReference type="ARBA" id="ARBA00001946"/>
    </source>
</evidence>
<keyword evidence="9" id="KW-0324">Glycolysis</keyword>
<accession>A0A9D2IFS8</accession>
<evidence type="ECO:0000256" key="2">
    <source>
        <dbReference type="ARBA" id="ARBA00005031"/>
    </source>
</evidence>
<dbReference type="InterPro" id="IPR000941">
    <property type="entry name" value="Enolase"/>
</dbReference>
<evidence type="ECO:0000313" key="12">
    <source>
        <dbReference type="EMBL" id="HIZ06956.1"/>
    </source>
</evidence>
<comment type="pathway">
    <text evidence="2">Carbohydrate degradation; glycolysis; pyruvate from D-glyceraldehyde 3-phosphate: step 4/5.</text>
</comment>
<keyword evidence="6" id="KW-0964">Secreted</keyword>
<dbReference type="InterPro" id="IPR020810">
    <property type="entry name" value="Enolase_C"/>
</dbReference>
<dbReference type="GO" id="GO:0000287">
    <property type="term" value="F:magnesium ion binding"/>
    <property type="evidence" value="ECO:0007669"/>
    <property type="project" value="InterPro"/>
</dbReference>
<gene>
    <name evidence="12" type="ORF">IAA08_03350</name>
</gene>
<reference evidence="12" key="1">
    <citation type="journal article" date="2021" name="PeerJ">
        <title>Extensive microbial diversity within the chicken gut microbiome revealed by metagenomics and culture.</title>
        <authorList>
            <person name="Gilroy R."/>
            <person name="Ravi A."/>
            <person name="Getino M."/>
            <person name="Pursley I."/>
            <person name="Horton D.L."/>
            <person name="Alikhan N.F."/>
            <person name="Baker D."/>
            <person name="Gharbi K."/>
            <person name="Hall N."/>
            <person name="Watson M."/>
            <person name="Adriaenssens E.M."/>
            <person name="Foster-Nyarko E."/>
            <person name="Jarju S."/>
            <person name="Secka A."/>
            <person name="Antonio M."/>
            <person name="Oren A."/>
            <person name="Chaudhuri R.R."/>
            <person name="La Ragione R."/>
            <person name="Hildebrand F."/>
            <person name="Pallen M.J."/>
        </authorList>
    </citation>
    <scope>NUCLEOTIDE SEQUENCE</scope>
    <source>
        <strain evidence="12">CHK192-9172</strain>
    </source>
</reference>
<comment type="similarity">
    <text evidence="3">Belongs to the enolase family.</text>
</comment>
<dbReference type="InterPro" id="IPR036849">
    <property type="entry name" value="Enolase-like_C_sf"/>
</dbReference>
<dbReference type="PANTHER" id="PTHR11902:SF1">
    <property type="entry name" value="ENOLASE"/>
    <property type="match status" value="1"/>
</dbReference>
<dbReference type="PRINTS" id="PR00148">
    <property type="entry name" value="ENOLASE"/>
</dbReference>
<dbReference type="EC" id="4.2.1.11" evidence="4"/>
<dbReference type="AlphaFoldDB" id="A0A9D2IFS8"/>
<dbReference type="PANTHER" id="PTHR11902">
    <property type="entry name" value="ENOLASE"/>
    <property type="match status" value="1"/>
</dbReference>
<evidence type="ECO:0000256" key="9">
    <source>
        <dbReference type="ARBA" id="ARBA00023152"/>
    </source>
</evidence>
<evidence type="ECO:0000256" key="10">
    <source>
        <dbReference type="ARBA" id="ARBA00023239"/>
    </source>
</evidence>
<keyword evidence="7" id="KW-0479">Metal-binding</keyword>
<dbReference type="GO" id="GO:0000015">
    <property type="term" value="C:phosphopyruvate hydratase complex"/>
    <property type="evidence" value="ECO:0007669"/>
    <property type="project" value="InterPro"/>
</dbReference>
<evidence type="ECO:0000256" key="8">
    <source>
        <dbReference type="ARBA" id="ARBA00022842"/>
    </source>
</evidence>
<evidence type="ECO:0000256" key="4">
    <source>
        <dbReference type="ARBA" id="ARBA00012058"/>
    </source>
</evidence>
<keyword evidence="10" id="KW-0456">Lyase</keyword>